<evidence type="ECO:0000313" key="3">
    <source>
        <dbReference type="Proteomes" id="UP000192333"/>
    </source>
</evidence>
<accession>A0A1W2H0A0</accession>
<feature type="transmembrane region" description="Helical" evidence="1">
    <location>
        <begin position="309"/>
        <end position="331"/>
    </location>
</feature>
<dbReference type="Pfam" id="PF05684">
    <property type="entry name" value="DUF819"/>
    <property type="match status" value="1"/>
</dbReference>
<dbReference type="AlphaFoldDB" id="A0A1W2H0A0"/>
<proteinExistence type="predicted"/>
<feature type="transmembrane region" description="Helical" evidence="1">
    <location>
        <begin position="364"/>
        <end position="387"/>
    </location>
</feature>
<dbReference type="Proteomes" id="UP000192333">
    <property type="component" value="Chromosome I"/>
</dbReference>
<dbReference type="STRING" id="758820.SAMN00777080_0595"/>
<keyword evidence="1" id="KW-0472">Membrane</keyword>
<dbReference type="InterPro" id="IPR008537">
    <property type="entry name" value="DUF819"/>
</dbReference>
<feature type="transmembrane region" description="Helical" evidence="1">
    <location>
        <begin position="74"/>
        <end position="94"/>
    </location>
</feature>
<dbReference type="EMBL" id="LT838813">
    <property type="protein sequence ID" value="SMD42058.1"/>
    <property type="molecule type" value="Genomic_DNA"/>
</dbReference>
<keyword evidence="1" id="KW-1133">Transmembrane helix</keyword>
<reference evidence="3" key="1">
    <citation type="submission" date="2017-04" db="EMBL/GenBank/DDBJ databases">
        <authorList>
            <person name="Varghese N."/>
            <person name="Submissions S."/>
        </authorList>
    </citation>
    <scope>NUCLEOTIDE SEQUENCE [LARGE SCALE GENOMIC DNA]</scope>
    <source>
        <strain evidence="3">DSM 16537</strain>
    </source>
</reference>
<feature type="transmembrane region" description="Helical" evidence="1">
    <location>
        <begin position="50"/>
        <end position="68"/>
    </location>
</feature>
<protein>
    <submittedName>
        <fullName evidence="2">Uncharacterized membrane protein</fullName>
    </submittedName>
</protein>
<feature type="transmembrane region" description="Helical" evidence="1">
    <location>
        <begin position="106"/>
        <end position="128"/>
    </location>
</feature>
<evidence type="ECO:0000256" key="1">
    <source>
        <dbReference type="SAM" id="Phobius"/>
    </source>
</evidence>
<keyword evidence="3" id="KW-1185">Reference proteome</keyword>
<name>A0A1W2H0A0_9BACT</name>
<organism evidence="2 3">
    <name type="scientific">Aquiflexum balticum DSM 16537</name>
    <dbReference type="NCBI Taxonomy" id="758820"/>
    <lineage>
        <taxon>Bacteria</taxon>
        <taxon>Pseudomonadati</taxon>
        <taxon>Bacteroidota</taxon>
        <taxon>Cytophagia</taxon>
        <taxon>Cytophagales</taxon>
        <taxon>Cyclobacteriaceae</taxon>
        <taxon>Aquiflexum</taxon>
    </lineage>
</organism>
<keyword evidence="1" id="KW-0812">Transmembrane</keyword>
<feature type="transmembrane region" description="Helical" evidence="1">
    <location>
        <begin position="170"/>
        <end position="193"/>
    </location>
</feature>
<dbReference type="PANTHER" id="PTHR34289">
    <property type="entry name" value="PROTEIN, PUTATIVE (DUF819)-RELATED"/>
    <property type="match status" value="1"/>
</dbReference>
<evidence type="ECO:0000313" key="2">
    <source>
        <dbReference type="EMBL" id="SMD42058.1"/>
    </source>
</evidence>
<dbReference type="PANTHER" id="PTHR34289:SF8">
    <property type="entry name" value="DUF819 DOMAIN-CONTAINING PROTEIN"/>
    <property type="match status" value="1"/>
</dbReference>
<sequence length="390" mass="41922">MTIRMIIFYLFFRMLWNQDPVYVSAMLCLAVFFASWLNRFRGWKTIGTPILAILICAVISNLGIIPTATSDHPVYTGVFVYIAPLGIFIALLEVDLKSLKNAGLPILLMFGLGTIGTLVGVFVAWFLVNPAAEIGPLAHAVAGMFTGTYIGGSINFNAVALHYQVNESGVLFAATTVVDNLLGTPWIIATLILPKYLQRYFPRKKLDSAKSAAKVKSQENISIFSLSLILGMGLLGMGISKLTAYYFPQVPEIITLTTIALLMAQFNFVKRLQGKHTLGFFFILIFLAVIGTLCDLTALSGIGSLAGTLMLFVFVIIMVHGMVIFGLGAAFKMDWDVIAVASQANVGGNTTALAAAESLNRPDLLIPGVLVGSLGNALGTYLGFMVAGMV</sequence>
<feature type="transmembrane region" description="Helical" evidence="1">
    <location>
        <begin position="281"/>
        <end position="303"/>
    </location>
</feature>
<feature type="transmembrane region" description="Helical" evidence="1">
    <location>
        <begin position="223"/>
        <end position="247"/>
    </location>
</feature>
<gene>
    <name evidence="2" type="ORF">SAMN00777080_0595</name>
</gene>
<feature type="transmembrane region" description="Helical" evidence="1">
    <location>
        <begin position="253"/>
        <end position="269"/>
    </location>
</feature>
<feature type="transmembrane region" description="Helical" evidence="1">
    <location>
        <begin position="20"/>
        <end position="38"/>
    </location>
</feature>